<feature type="coiled-coil region" evidence="1">
    <location>
        <begin position="263"/>
        <end position="292"/>
    </location>
</feature>
<keyword evidence="1" id="KW-0175">Coiled coil</keyword>
<dbReference type="STRING" id="8078.ENSFHEP00000032830"/>
<feature type="compositionally biased region" description="Polar residues" evidence="2">
    <location>
        <begin position="93"/>
        <end position="109"/>
    </location>
</feature>
<dbReference type="Ensembl" id="ENSFHET00000026555.1">
    <property type="protein sequence ID" value="ENSFHEP00000032830.1"/>
    <property type="gene ID" value="ENSFHEG00000019520.1"/>
</dbReference>
<reference evidence="3" key="2">
    <citation type="submission" date="2025-09" db="UniProtKB">
        <authorList>
            <consortium name="Ensembl"/>
        </authorList>
    </citation>
    <scope>IDENTIFICATION</scope>
</reference>
<dbReference type="GeneTree" id="ENSGT00390000017392"/>
<accession>A0A3Q2UMI9</accession>
<evidence type="ECO:0000313" key="3">
    <source>
        <dbReference type="Ensembl" id="ENSFHEP00000032830.1"/>
    </source>
</evidence>
<feature type="region of interest" description="Disordered" evidence="2">
    <location>
        <begin position="127"/>
        <end position="161"/>
    </location>
</feature>
<feature type="compositionally biased region" description="Basic and acidic residues" evidence="2">
    <location>
        <begin position="401"/>
        <end position="423"/>
    </location>
</feature>
<feature type="region of interest" description="Disordered" evidence="2">
    <location>
        <begin position="398"/>
        <end position="423"/>
    </location>
</feature>
<dbReference type="PANTHER" id="PTHR48190">
    <property type="entry name" value="PROGRAMMED CELL DEATH PROTEIN 7"/>
    <property type="match status" value="1"/>
</dbReference>
<dbReference type="AlphaFoldDB" id="A0A3Q2UMI9"/>
<proteinExistence type="predicted"/>
<evidence type="ECO:0000256" key="1">
    <source>
        <dbReference type="SAM" id="Coils"/>
    </source>
</evidence>
<dbReference type="PANTHER" id="PTHR48190:SF2">
    <property type="entry name" value="PROGRAMMED CELL DEATH PROTEIN 7"/>
    <property type="match status" value="1"/>
</dbReference>
<reference evidence="3" key="1">
    <citation type="submission" date="2025-08" db="UniProtKB">
        <authorList>
            <consortium name="Ensembl"/>
        </authorList>
    </citation>
    <scope>IDENTIFICATION</scope>
</reference>
<dbReference type="InterPro" id="IPR031974">
    <property type="entry name" value="PDCD7"/>
</dbReference>
<dbReference type="Proteomes" id="UP000265000">
    <property type="component" value="Unplaced"/>
</dbReference>
<dbReference type="OrthoDB" id="2289628at2759"/>
<dbReference type="InterPro" id="IPR052831">
    <property type="entry name" value="Apoptosis_promoter"/>
</dbReference>
<organism evidence="3 4">
    <name type="scientific">Fundulus heteroclitus</name>
    <name type="common">Killifish</name>
    <name type="synonym">Mummichog</name>
    <dbReference type="NCBI Taxonomy" id="8078"/>
    <lineage>
        <taxon>Eukaryota</taxon>
        <taxon>Metazoa</taxon>
        <taxon>Chordata</taxon>
        <taxon>Craniata</taxon>
        <taxon>Vertebrata</taxon>
        <taxon>Euteleostomi</taxon>
        <taxon>Actinopterygii</taxon>
        <taxon>Neopterygii</taxon>
        <taxon>Teleostei</taxon>
        <taxon>Neoteleostei</taxon>
        <taxon>Acanthomorphata</taxon>
        <taxon>Ovalentaria</taxon>
        <taxon>Atherinomorphae</taxon>
        <taxon>Cyprinodontiformes</taxon>
        <taxon>Fundulidae</taxon>
        <taxon>Fundulus</taxon>
    </lineage>
</organism>
<feature type="region of interest" description="Disordered" evidence="2">
    <location>
        <begin position="1"/>
        <end position="55"/>
    </location>
</feature>
<dbReference type="CTD" id="10081"/>
<feature type="compositionally biased region" description="Pro residues" evidence="2">
    <location>
        <begin position="69"/>
        <end position="89"/>
    </location>
</feature>
<name>A0A3Q2UMI9_FUNHE</name>
<sequence>MEGSYQRGQPDAVHHHVFGGGIHQPASEQPNHAAPPWIPPSSNFPAPGGGAAFGGSHFPLPYGFNPSVPPPPFGSPPPSHFPGIAPPDPGNGFRSSGPPTFQGGPQQFGTAPPRTYCGFRQREEYRDGELSCGGSPCPLQDRDSRWETAAPAEDEEGLQRRQDRQWLARFLQSRGRTASGPLQRSSLGSVPAFREALYGAARLLSRLQELCRTLQHDLHADSGWSESYLTALQVKKELQAGVDKLTDSQSLDALKVKVARIAKRRARRLRAKKELQMEKELAEELSSEKEASIDKWRMRQIQQVEERKKEQELKLSADAVLCEVRKKQADVKRMQDVMRSLEKLRKLRKEVASRKGITTELQCDEVFSSQLEQLRSVVKRRTELYSAEEKALMVMLEGEQQEERRKEQERRAKKERARQLERKRSANSMLFGDELPADGVLQPFTEYYSQSEHSLQALIRIRRDWDAFLVAADHPDGSSVPQSWVLPESPSDQTWGSALQAAADGL</sequence>
<dbReference type="GeneID" id="105925693"/>
<feature type="region of interest" description="Disordered" evidence="2">
    <location>
        <begin position="69"/>
        <end position="115"/>
    </location>
</feature>
<dbReference type="GO" id="GO:0005689">
    <property type="term" value="C:U12-type spliceosomal complex"/>
    <property type="evidence" value="ECO:0007669"/>
    <property type="project" value="TreeGrafter"/>
</dbReference>
<keyword evidence="4" id="KW-1185">Reference proteome</keyword>
<dbReference type="Pfam" id="PF16021">
    <property type="entry name" value="PDCD7"/>
    <property type="match status" value="1"/>
</dbReference>
<evidence type="ECO:0000256" key="2">
    <source>
        <dbReference type="SAM" id="MobiDB-lite"/>
    </source>
</evidence>
<evidence type="ECO:0000313" key="4">
    <source>
        <dbReference type="Proteomes" id="UP000265000"/>
    </source>
</evidence>
<protein>
    <submittedName>
        <fullName evidence="3">Programmed cell death 7</fullName>
    </submittedName>
</protein>